<dbReference type="OrthoDB" id="143059at2"/>
<protein>
    <submittedName>
        <fullName evidence="5">DEAD/DEAH box helicase</fullName>
    </submittedName>
</protein>
<dbReference type="GO" id="GO:0003676">
    <property type="term" value="F:nucleic acid binding"/>
    <property type="evidence" value="ECO:0007669"/>
    <property type="project" value="InterPro"/>
</dbReference>
<dbReference type="SMART" id="SM00487">
    <property type="entry name" value="DEXDc"/>
    <property type="match status" value="1"/>
</dbReference>
<keyword evidence="6" id="KW-1185">Reference proteome</keyword>
<dbReference type="Proteomes" id="UP000322244">
    <property type="component" value="Unassembled WGS sequence"/>
</dbReference>
<dbReference type="InterPro" id="IPR027417">
    <property type="entry name" value="P-loop_NTPase"/>
</dbReference>
<dbReference type="SUPFAM" id="SSF52540">
    <property type="entry name" value="P-loop containing nucleoside triphosphate hydrolases"/>
    <property type="match status" value="2"/>
</dbReference>
<sequence length="784" mass="84047">MTTPSRSTPSDGHGTLTYGRSLLNRVLVGTPANEDPLTHYAELPARAARFADWPQWAHPAAVRALDEAGVRRPWTHQAEAASIAASGRNVVVSTGTASGKSLGYQLPILTALAVHPRATALYLAPTKALGADQLRSAQELTDSENDLRAIYPCSYDGDTPTEVRQWARANARWIFTNPDMLHVGILRGHERWAPFLRNLRYVVIDECHYYRGVFGSNVALVVRRLRRLCARYGADPVFVLASATTSEPGAAASRLIGAPCEEVVDDGSPHGPRTVALWEPPLLQHVTGENGAPIRRSAGSEASRIMADLVVEGARTVTFVRSRRGAELTALGTQRLLAEVDPDLPERVAAYRAGYLAEDRRELEAALADGTLLGAATTNALELGVDIAGLDAVVVAGFPGTVASFWQQAGRSGRRGEGSLVLLVARDDPLDTYLVHHPAALLDKPVEATVTDPTNPYVLGPQLLCAAMELPLSDDEVRAFGAWDVLTELAEHGLIRRRGHGWFVGAETNPHAALNIRGGIGMQVAIVDGGSGRMLGTSDAAKAPSTVYPGAVHIHQGESFVVDELDLDDGIALVHPENPDWTTSAREVTDIVIEDWLEQSTFGEVTVGLVRVEVSNQVIGYLRKLHSGEIVDAVDLDMPVQRLDTRAVVYTVTPELLMRAGIPPDRFPGSLHAAEHAAIGLLPLVATCDRWDIGGVSTALHRDTGLPTVFVYDGHQGGAGFADRGHAEIVRWLDATREAIDSCECTAGCPSCVQSPKCGNGNHPLDKDGAVLLLTAVLLELRSP</sequence>
<evidence type="ECO:0000259" key="4">
    <source>
        <dbReference type="PROSITE" id="PS51194"/>
    </source>
</evidence>
<proteinExistence type="predicted"/>
<dbReference type="GO" id="GO:0006289">
    <property type="term" value="P:nucleotide-excision repair"/>
    <property type="evidence" value="ECO:0007669"/>
    <property type="project" value="TreeGrafter"/>
</dbReference>
<evidence type="ECO:0000256" key="1">
    <source>
        <dbReference type="ARBA" id="ARBA00022741"/>
    </source>
</evidence>
<dbReference type="EMBL" id="VLNY01000001">
    <property type="protein sequence ID" value="KAA0024446.1"/>
    <property type="molecule type" value="Genomic_DNA"/>
</dbReference>
<dbReference type="PROSITE" id="PS51194">
    <property type="entry name" value="HELICASE_CTER"/>
    <property type="match status" value="1"/>
</dbReference>
<keyword evidence="1" id="KW-0547">Nucleotide-binding</keyword>
<dbReference type="NCBIfam" id="TIGR03817">
    <property type="entry name" value="DECH_helic"/>
    <property type="match status" value="1"/>
</dbReference>
<dbReference type="FunFam" id="3.40.50.300:FF:001137">
    <property type="entry name" value="DEAD/DEAH box helicase"/>
    <property type="match status" value="1"/>
</dbReference>
<dbReference type="Pfam" id="PF09369">
    <property type="entry name" value="MZB"/>
    <property type="match status" value="1"/>
</dbReference>
<dbReference type="Pfam" id="PF00271">
    <property type="entry name" value="Helicase_C"/>
    <property type="match status" value="1"/>
</dbReference>
<evidence type="ECO:0000259" key="3">
    <source>
        <dbReference type="PROSITE" id="PS51192"/>
    </source>
</evidence>
<gene>
    <name evidence="5" type="ORF">FOY51_00290</name>
</gene>
<dbReference type="Gene3D" id="3.40.50.300">
    <property type="entry name" value="P-loop containing nucleotide triphosphate hydrolases"/>
    <property type="match status" value="2"/>
</dbReference>
<comment type="caution">
    <text evidence="5">The sequence shown here is derived from an EMBL/GenBank/DDBJ whole genome shotgun (WGS) entry which is preliminary data.</text>
</comment>
<organism evidence="5 6">
    <name type="scientific">Antrihabitans cavernicola</name>
    <dbReference type="NCBI Taxonomy" id="2495913"/>
    <lineage>
        <taxon>Bacteria</taxon>
        <taxon>Bacillati</taxon>
        <taxon>Actinomycetota</taxon>
        <taxon>Actinomycetes</taxon>
        <taxon>Mycobacteriales</taxon>
        <taxon>Nocardiaceae</taxon>
        <taxon>Antrihabitans</taxon>
    </lineage>
</organism>
<feature type="domain" description="Helicase C-terminal" evidence="4">
    <location>
        <begin position="304"/>
        <end position="457"/>
    </location>
</feature>
<evidence type="ECO:0000256" key="2">
    <source>
        <dbReference type="ARBA" id="ARBA00022840"/>
    </source>
</evidence>
<dbReference type="InterPro" id="IPR011545">
    <property type="entry name" value="DEAD/DEAH_box_helicase_dom"/>
</dbReference>
<dbReference type="PANTHER" id="PTHR47957">
    <property type="entry name" value="ATP-DEPENDENT HELICASE HRQ1"/>
    <property type="match status" value="1"/>
</dbReference>
<feature type="domain" description="Helicase ATP-binding" evidence="3">
    <location>
        <begin position="81"/>
        <end position="263"/>
    </location>
</feature>
<dbReference type="InterPro" id="IPR055227">
    <property type="entry name" value="HRQ1_WHD"/>
</dbReference>
<dbReference type="InterPro" id="IPR022307">
    <property type="entry name" value="Helicase_put_actinobac"/>
</dbReference>
<dbReference type="GO" id="GO:0036297">
    <property type="term" value="P:interstrand cross-link repair"/>
    <property type="evidence" value="ECO:0007669"/>
    <property type="project" value="TreeGrafter"/>
</dbReference>
<keyword evidence="2" id="KW-0067">ATP-binding</keyword>
<accession>A0A5A7SF28</accession>
<dbReference type="GO" id="GO:0043138">
    <property type="term" value="F:3'-5' DNA helicase activity"/>
    <property type="evidence" value="ECO:0007669"/>
    <property type="project" value="TreeGrafter"/>
</dbReference>
<dbReference type="Pfam" id="PF22982">
    <property type="entry name" value="WHD_HRQ1"/>
    <property type="match status" value="1"/>
</dbReference>
<reference evidence="5 6" key="1">
    <citation type="submission" date="2019-07" db="EMBL/GenBank/DDBJ databases">
        <title>Rhodococcus cavernicolus sp. nov., isolated from a cave.</title>
        <authorList>
            <person name="Lee S.D."/>
        </authorList>
    </citation>
    <scope>NUCLEOTIDE SEQUENCE [LARGE SCALE GENOMIC DNA]</scope>
    <source>
        <strain evidence="5 6">C1-24</strain>
    </source>
</reference>
<keyword evidence="5" id="KW-0347">Helicase</keyword>
<name>A0A5A7SF28_9NOCA</name>
<evidence type="ECO:0000313" key="6">
    <source>
        <dbReference type="Proteomes" id="UP000322244"/>
    </source>
</evidence>
<dbReference type="CDD" id="cd17923">
    <property type="entry name" value="DEXHc_Hrq1-like"/>
    <property type="match status" value="1"/>
</dbReference>
<dbReference type="Pfam" id="PF00270">
    <property type="entry name" value="DEAD"/>
    <property type="match status" value="1"/>
</dbReference>
<dbReference type="GO" id="GO:0005524">
    <property type="term" value="F:ATP binding"/>
    <property type="evidence" value="ECO:0007669"/>
    <property type="project" value="UniProtKB-KW"/>
</dbReference>
<dbReference type="PANTHER" id="PTHR47957:SF3">
    <property type="entry name" value="ATP-DEPENDENT HELICASE HRQ1"/>
    <property type="match status" value="1"/>
</dbReference>
<dbReference type="InterPro" id="IPR018973">
    <property type="entry name" value="MZB"/>
</dbReference>
<dbReference type="AlphaFoldDB" id="A0A5A7SF28"/>
<keyword evidence="5" id="KW-0378">Hydrolase</keyword>
<evidence type="ECO:0000313" key="5">
    <source>
        <dbReference type="EMBL" id="KAA0024446.1"/>
    </source>
</evidence>
<dbReference type="InterPro" id="IPR014001">
    <property type="entry name" value="Helicase_ATP-bd"/>
</dbReference>
<dbReference type="CDD" id="cd18797">
    <property type="entry name" value="SF2_C_Hrq"/>
    <property type="match status" value="1"/>
</dbReference>
<dbReference type="PROSITE" id="PS51192">
    <property type="entry name" value="HELICASE_ATP_BIND_1"/>
    <property type="match status" value="1"/>
</dbReference>
<dbReference type="SMART" id="SM00490">
    <property type="entry name" value="HELICc"/>
    <property type="match status" value="1"/>
</dbReference>
<dbReference type="InterPro" id="IPR001650">
    <property type="entry name" value="Helicase_C-like"/>
</dbReference>